<dbReference type="CDD" id="cd08379">
    <property type="entry name" value="C2D_MCTP_PRT_plant"/>
    <property type="match status" value="1"/>
</dbReference>
<evidence type="ECO:0000256" key="5">
    <source>
        <dbReference type="ARBA" id="ARBA00022837"/>
    </source>
</evidence>
<dbReference type="Gene3D" id="2.60.40.150">
    <property type="entry name" value="C2 domain"/>
    <property type="match status" value="4"/>
</dbReference>
<feature type="domain" description="C2" evidence="10">
    <location>
        <begin position="356"/>
        <end position="490"/>
    </location>
</feature>
<dbReference type="InterPro" id="IPR000008">
    <property type="entry name" value="C2_dom"/>
</dbReference>
<dbReference type="GO" id="GO:0016020">
    <property type="term" value="C:membrane"/>
    <property type="evidence" value="ECO:0007669"/>
    <property type="project" value="UniProtKB-SubCell"/>
</dbReference>
<proteinExistence type="inferred from homology"/>
<evidence type="ECO:0000313" key="12">
    <source>
        <dbReference type="Proteomes" id="UP000507245"/>
    </source>
</evidence>
<dbReference type="AlphaFoldDB" id="A0A6J5WRX4"/>
<evidence type="ECO:0000259" key="10">
    <source>
        <dbReference type="PROSITE" id="PS50004"/>
    </source>
</evidence>
<name>A0A6J5WRX4_PRUAR</name>
<evidence type="ECO:0000256" key="4">
    <source>
        <dbReference type="ARBA" id="ARBA00022737"/>
    </source>
</evidence>
<accession>A0A6J5WRX4</accession>
<evidence type="ECO:0000256" key="9">
    <source>
        <dbReference type="SAM" id="Phobius"/>
    </source>
</evidence>
<dbReference type="CDD" id="cd04019">
    <property type="entry name" value="C2C_MCTP_PRT_plant"/>
    <property type="match status" value="1"/>
</dbReference>
<keyword evidence="7 9" id="KW-0472">Membrane</keyword>
<feature type="domain" description="C2" evidence="10">
    <location>
        <begin position="537"/>
        <end position="661"/>
    </location>
</feature>
<sequence>MNNLKLGVLVVSAHDLTVPKDGRGAASAFVELHFDNQTFQTVTKERDANPVWNQSFYFNISDPKRLPNLTLEAHVYHFKEDSSKSFLGKVCLPVRSLSVPYSLQHHPLRKKGILFNSRVKGELGLKVFVIDGDGHDLPMNSGMHDEIESQQPQPEPESKPESSKEDDLSSSSDYLLKETNPYLGRGQIVQGRLVPGDVSTYDLVETMHYLFVLIVKARLDFALNSEDVAGSLKTYLEIKVGNCNAITKHVERKQNPEWNEVFAFAKDYNLEPSALDVVVKDDDQFFGSLHFDLKEFTTRVPPDKPGAPKWYQIEDKDVEIKKKGELKLAVWHGTQADVAFPYAWHSDASLPPHVSSDADAHIRAKVYHSPRLWYIRVKVIEAHDLVASDKSRVLEAYAQVMIGNQCLKTKIFSQPRKEETETAQSPILNPVWNEDLMFVAAQPFGDDQHLMVSVEDRVSPDKDETLGKVAIALNSIEKLTDDQSISSQWFTLETSIMSDSMKGKQQSKDKDEKLSSRIHLRVCLEGGYHALDEPTNYSSDLQPVATQIWKPCIGVIELGVLNASELLPMKTREGKDTSDAYCVAKYGHKWVRTRTITDSLSPKFNEQHTWDVYDLHTVLTVGVFDNSRVGNHANGNRDEKFGKVRIRISTLESGRVYTFSYPLISLRPSGVKKTGELHLAVRFSYTSLVNMMFLYSQPLLTVMQQDMLYDQAVLMVADSLGLEKEVVQYTSSNAEESDVWSVRRSKANVFRLMSVFSGLVGVAQWFGEVRVWKNPLTTALVHVLFVMIISSPQLILPTVFLYMFVTGIWNFQYRPRYPAHMDTKLSQADSVLPDELDEELHTLPTSTLDLPDDIVRMRYDRLRSIAGRFQNMMGDVATELERIQEILRWPDSHANAMFAIFCLVAAVVFYFTPFQVVVLVAGFYYMRHPKYRSKMPVPSALVNFFQRLPAKTDYML</sequence>
<keyword evidence="3 9" id="KW-0812">Transmembrane</keyword>
<dbReference type="PROSITE" id="PS50004">
    <property type="entry name" value="C2"/>
    <property type="match status" value="4"/>
</dbReference>
<evidence type="ECO:0000256" key="7">
    <source>
        <dbReference type="ARBA" id="ARBA00023136"/>
    </source>
</evidence>
<feature type="compositionally biased region" description="Basic and acidic residues" evidence="8">
    <location>
        <begin position="156"/>
        <end position="167"/>
    </location>
</feature>
<dbReference type="SMART" id="SM00239">
    <property type="entry name" value="C2"/>
    <property type="match status" value="4"/>
</dbReference>
<dbReference type="InterPro" id="IPR047258">
    <property type="entry name" value="C2C_MCTP_PRT_plant"/>
</dbReference>
<dbReference type="InterPro" id="IPR047255">
    <property type="entry name" value="C2D_MCTP_PRT_plant"/>
</dbReference>
<dbReference type="FunFam" id="2.60.40.150:FF:000090">
    <property type="entry name" value="C2 domain-containing protein"/>
    <property type="match status" value="1"/>
</dbReference>
<evidence type="ECO:0000256" key="1">
    <source>
        <dbReference type="ARBA" id="ARBA00004141"/>
    </source>
</evidence>
<evidence type="ECO:0000313" key="11">
    <source>
        <dbReference type="EMBL" id="CAB4302827.1"/>
    </source>
</evidence>
<reference evidence="12" key="1">
    <citation type="journal article" date="2020" name="Genome Biol.">
        <title>Gamete binning: chromosome-level and haplotype-resolved genome assembly enabled by high-throughput single-cell sequencing of gamete genomes.</title>
        <authorList>
            <person name="Campoy J.A."/>
            <person name="Sun H."/>
            <person name="Goel M."/>
            <person name="Jiao W.-B."/>
            <person name="Folz-Donahue K."/>
            <person name="Wang N."/>
            <person name="Rubio M."/>
            <person name="Liu C."/>
            <person name="Kukat C."/>
            <person name="Ruiz D."/>
            <person name="Huettel B."/>
            <person name="Schneeberger K."/>
        </authorList>
    </citation>
    <scope>NUCLEOTIDE SEQUENCE [LARGE SCALE GENOMIC DNA]</scope>
    <source>
        <strain evidence="12">cv. Rojo Pasion</strain>
    </source>
</reference>
<feature type="domain" description="C2" evidence="10">
    <location>
        <begin position="191"/>
        <end position="311"/>
    </location>
</feature>
<feature type="region of interest" description="Disordered" evidence="8">
    <location>
        <begin position="139"/>
        <end position="171"/>
    </location>
</feature>
<keyword evidence="6 9" id="KW-1133">Transmembrane helix</keyword>
<dbReference type="PANTHER" id="PTHR31425">
    <property type="entry name" value="PHOSPHORIBOSYLANTHRANILATE TRANSFERASE ISOFORM 1"/>
    <property type="match status" value="1"/>
</dbReference>
<protein>
    <recommendedName>
        <fullName evidence="10">C2 domain-containing protein</fullName>
    </recommendedName>
</protein>
<comment type="subcellular location">
    <subcellularLocation>
        <location evidence="1">Membrane</location>
        <topology evidence="1">Multi-pass membrane protein</topology>
    </subcellularLocation>
</comment>
<gene>
    <name evidence="11" type="ORF">ORAREDHAP_LOCUS18720</name>
</gene>
<dbReference type="Proteomes" id="UP000507245">
    <property type="component" value="Unassembled WGS sequence"/>
</dbReference>
<evidence type="ECO:0000256" key="6">
    <source>
        <dbReference type="ARBA" id="ARBA00022989"/>
    </source>
</evidence>
<evidence type="ECO:0000256" key="8">
    <source>
        <dbReference type="SAM" id="MobiDB-lite"/>
    </source>
</evidence>
<evidence type="ECO:0000256" key="3">
    <source>
        <dbReference type="ARBA" id="ARBA00022692"/>
    </source>
</evidence>
<feature type="transmembrane region" description="Helical" evidence="9">
    <location>
        <begin position="779"/>
        <end position="805"/>
    </location>
</feature>
<feature type="transmembrane region" description="Helical" evidence="9">
    <location>
        <begin position="897"/>
        <end position="925"/>
    </location>
</feature>
<dbReference type="Pfam" id="PF08372">
    <property type="entry name" value="PRT_C"/>
    <property type="match status" value="1"/>
</dbReference>
<organism evidence="11 12">
    <name type="scientific">Prunus armeniaca</name>
    <name type="common">Apricot</name>
    <name type="synonym">Armeniaca vulgaris</name>
    <dbReference type="NCBI Taxonomy" id="36596"/>
    <lineage>
        <taxon>Eukaryota</taxon>
        <taxon>Viridiplantae</taxon>
        <taxon>Streptophyta</taxon>
        <taxon>Embryophyta</taxon>
        <taxon>Tracheophyta</taxon>
        <taxon>Spermatophyta</taxon>
        <taxon>Magnoliopsida</taxon>
        <taxon>eudicotyledons</taxon>
        <taxon>Gunneridae</taxon>
        <taxon>Pentapetalae</taxon>
        <taxon>rosids</taxon>
        <taxon>fabids</taxon>
        <taxon>Rosales</taxon>
        <taxon>Rosaceae</taxon>
        <taxon>Amygdaloideae</taxon>
        <taxon>Amygdaleae</taxon>
        <taxon>Prunus</taxon>
    </lineage>
</organism>
<dbReference type="InterPro" id="IPR047259">
    <property type="entry name" value="QUIRKY-like"/>
</dbReference>
<dbReference type="InterPro" id="IPR035892">
    <property type="entry name" value="C2_domain_sf"/>
</dbReference>
<keyword evidence="12" id="KW-1185">Reference proteome</keyword>
<dbReference type="PANTHER" id="PTHR31425:SF32">
    <property type="entry name" value="MULTIPLE C2 DOMAIN AND TRANSMEMBRANE REGION PROTEIN 9"/>
    <property type="match status" value="1"/>
</dbReference>
<dbReference type="Pfam" id="PF00168">
    <property type="entry name" value="C2"/>
    <property type="match status" value="4"/>
</dbReference>
<feature type="domain" description="C2" evidence="10">
    <location>
        <begin position="1"/>
        <end position="108"/>
    </location>
</feature>
<dbReference type="EMBL" id="CAEKKB010000003">
    <property type="protein sequence ID" value="CAB4302827.1"/>
    <property type="molecule type" value="Genomic_DNA"/>
</dbReference>
<keyword evidence="4" id="KW-0677">Repeat</keyword>
<dbReference type="InterPro" id="IPR013583">
    <property type="entry name" value="MCTP_C"/>
</dbReference>
<evidence type="ECO:0000256" key="2">
    <source>
        <dbReference type="ARBA" id="ARBA00007923"/>
    </source>
</evidence>
<comment type="similarity">
    <text evidence="2">Belongs to the MCTP family.</text>
</comment>
<dbReference type="SUPFAM" id="SSF49562">
    <property type="entry name" value="C2 domain (Calcium/lipid-binding domain, CaLB)"/>
    <property type="match status" value="4"/>
</dbReference>
<dbReference type="OrthoDB" id="511350at2759"/>
<keyword evidence="5" id="KW-0106">Calcium</keyword>